<evidence type="ECO:0000313" key="5">
    <source>
        <dbReference type="EMBL" id="MBM6734432.1"/>
    </source>
</evidence>
<evidence type="ECO:0000256" key="3">
    <source>
        <dbReference type="ARBA" id="ARBA00022839"/>
    </source>
</evidence>
<comment type="caution">
    <text evidence="5">The sequence shown here is derived from an EMBL/GenBank/DDBJ whole genome shotgun (WGS) entry which is preliminary data.</text>
</comment>
<reference evidence="5 6" key="1">
    <citation type="journal article" date="2021" name="Sci. Rep.">
        <title>The distribution of antibiotic resistance genes in chicken gut microbiota commensals.</title>
        <authorList>
            <person name="Juricova H."/>
            <person name="Matiasovicova J."/>
            <person name="Kubasova T."/>
            <person name="Cejkova D."/>
            <person name="Rychlik I."/>
        </authorList>
    </citation>
    <scope>NUCLEOTIDE SEQUENCE [LARGE SCALE GENOMIC DNA]</scope>
    <source>
        <strain evidence="5 6">An772</strain>
    </source>
</reference>
<sequence>MKTLFFDLETTGTLVNRHGIHQISGMVVIDGEIRESFDLHVQPNPKADIVQEALDVAGVTKEQIMAYPPMGEVYKQFVDMLAKYVDKYNKQDKFFLAGYNNASFDNQFLRAWFLQNGDKYFGSWFWSNSIDVMVLATPYLAAKRAEMENFKQGTVAKFLGINVDPNRLHDALYDIEICKAIYDIVSPYKV</sequence>
<dbReference type="InterPro" id="IPR013520">
    <property type="entry name" value="Ribonucl_H"/>
</dbReference>
<protein>
    <submittedName>
        <fullName evidence="5">3'-5' exonuclease</fullName>
    </submittedName>
</protein>
<dbReference type="SUPFAM" id="SSF53098">
    <property type="entry name" value="Ribonuclease H-like"/>
    <property type="match status" value="1"/>
</dbReference>
<organism evidence="5 6">
    <name type="scientific">Mediterranea massiliensis</name>
    <dbReference type="NCBI Taxonomy" id="1841865"/>
    <lineage>
        <taxon>Bacteria</taxon>
        <taxon>Pseudomonadati</taxon>
        <taxon>Bacteroidota</taxon>
        <taxon>Bacteroidia</taxon>
        <taxon>Bacteroidales</taxon>
        <taxon>Bacteroidaceae</taxon>
        <taxon>Mediterranea</taxon>
    </lineage>
</organism>
<dbReference type="PANTHER" id="PTHR30231">
    <property type="entry name" value="DNA POLYMERASE III SUBUNIT EPSILON"/>
    <property type="match status" value="1"/>
</dbReference>
<dbReference type="EMBL" id="JACLYZ010000006">
    <property type="protein sequence ID" value="MBM6734432.1"/>
    <property type="molecule type" value="Genomic_DNA"/>
</dbReference>
<evidence type="ECO:0000259" key="4">
    <source>
        <dbReference type="SMART" id="SM00479"/>
    </source>
</evidence>
<keyword evidence="3 5" id="KW-0269">Exonuclease</keyword>
<evidence type="ECO:0000256" key="1">
    <source>
        <dbReference type="ARBA" id="ARBA00022722"/>
    </source>
</evidence>
<dbReference type="InterPro" id="IPR012337">
    <property type="entry name" value="RNaseH-like_sf"/>
</dbReference>
<dbReference type="InterPro" id="IPR036397">
    <property type="entry name" value="RNaseH_sf"/>
</dbReference>
<dbReference type="GO" id="GO:0004527">
    <property type="term" value="F:exonuclease activity"/>
    <property type="evidence" value="ECO:0007669"/>
    <property type="project" value="UniProtKB-KW"/>
</dbReference>
<name>A0ABS2DYI1_9BACT</name>
<evidence type="ECO:0000313" key="6">
    <source>
        <dbReference type="Proteomes" id="UP000766986"/>
    </source>
</evidence>
<accession>A0ABS2DYI1</accession>
<keyword evidence="1" id="KW-0540">Nuclease</keyword>
<dbReference type="Gene3D" id="3.30.420.10">
    <property type="entry name" value="Ribonuclease H-like superfamily/Ribonuclease H"/>
    <property type="match status" value="1"/>
</dbReference>
<keyword evidence="2" id="KW-0378">Hydrolase</keyword>
<dbReference type="Pfam" id="PF00929">
    <property type="entry name" value="RNase_T"/>
    <property type="match status" value="1"/>
</dbReference>
<feature type="domain" description="Exonuclease" evidence="4">
    <location>
        <begin position="2"/>
        <end position="190"/>
    </location>
</feature>
<dbReference type="RefSeq" id="WP_205094863.1">
    <property type="nucleotide sequence ID" value="NZ_JACLYZ010000006.1"/>
</dbReference>
<keyword evidence="6" id="KW-1185">Reference proteome</keyword>
<dbReference type="CDD" id="cd06127">
    <property type="entry name" value="DEDDh"/>
    <property type="match status" value="1"/>
</dbReference>
<evidence type="ECO:0000256" key="2">
    <source>
        <dbReference type="ARBA" id="ARBA00022801"/>
    </source>
</evidence>
<gene>
    <name evidence="5" type="ORF">H7U35_04205</name>
</gene>
<proteinExistence type="predicted"/>
<dbReference type="Proteomes" id="UP000766986">
    <property type="component" value="Unassembled WGS sequence"/>
</dbReference>
<dbReference type="PANTHER" id="PTHR30231:SF4">
    <property type="entry name" value="PROTEIN NEN2"/>
    <property type="match status" value="1"/>
</dbReference>
<dbReference type="SMART" id="SM00479">
    <property type="entry name" value="EXOIII"/>
    <property type="match status" value="1"/>
</dbReference>